<feature type="domain" description="Fibronectin type-III" evidence="5">
    <location>
        <begin position="103"/>
        <end position="203"/>
    </location>
</feature>
<dbReference type="InterPro" id="IPR036116">
    <property type="entry name" value="FN3_sf"/>
</dbReference>
<sequence length="431" mass="48850">MTCIKTLQSVVVRSGDSLILNCTCFNRSNGILIGPNNIPYTQGTVLNPILNKSKYEVFGGYDVNKCYLKITNVLPDDDGAYVCHYISSDTVHIDIYNVVTTDLPEPPENLTAVFNSIIIVVHWQPGLDGGHPQQFYIEYRPETRSEWEVVGPISQSNFTIEQELKYTLNYILFAKKYYIRMYADNVVGQSNYTHLFCVDMEGKMPCIEVKKALFVTAGEDLTLYCSCFNKTNGQWSGPNKQLLLNSNVGKWIPYALGIELNPKLNKSKYRIYGGYDVKQCNLVITNFLKEDDGTYTCQYIMNKVPSTVFLHIYYIVATSMPHSYKSLQSIQWMLPLVAIMIICIAVTAFLLWLRKVRVEENGNGHSGIISQGTRPQIHEISMNYSEVMFDVHPSTNRLIIHGNDERTVYSEVDHAIKAEPLPSSSSESDDD</sequence>
<evidence type="ECO:0000256" key="2">
    <source>
        <dbReference type="ARBA" id="ARBA00023157"/>
    </source>
</evidence>
<keyword evidence="3" id="KW-0472">Membrane</keyword>
<protein>
    <recommendedName>
        <fullName evidence="8">Fibronectin type-III domain-containing protein</fullName>
    </recommendedName>
</protein>
<reference evidence="6" key="1">
    <citation type="submission" date="2018-11" db="EMBL/GenBank/DDBJ databases">
        <authorList>
            <person name="Alioto T."/>
            <person name="Alioto T."/>
        </authorList>
    </citation>
    <scope>NUCLEOTIDE SEQUENCE</scope>
</reference>
<evidence type="ECO:0000259" key="5">
    <source>
        <dbReference type="PROSITE" id="PS50853"/>
    </source>
</evidence>
<organism evidence="6 7">
    <name type="scientific">Mytilus galloprovincialis</name>
    <name type="common">Mediterranean mussel</name>
    <dbReference type="NCBI Taxonomy" id="29158"/>
    <lineage>
        <taxon>Eukaryota</taxon>
        <taxon>Metazoa</taxon>
        <taxon>Spiralia</taxon>
        <taxon>Lophotrochozoa</taxon>
        <taxon>Mollusca</taxon>
        <taxon>Bivalvia</taxon>
        <taxon>Autobranchia</taxon>
        <taxon>Pteriomorphia</taxon>
        <taxon>Mytilida</taxon>
        <taxon>Mytiloidea</taxon>
        <taxon>Mytilidae</taxon>
        <taxon>Mytilinae</taxon>
        <taxon>Mytilus</taxon>
    </lineage>
</organism>
<dbReference type="InterPro" id="IPR007110">
    <property type="entry name" value="Ig-like_dom"/>
</dbReference>
<feature type="domain" description="Ig-like" evidence="4">
    <location>
        <begin position="205"/>
        <end position="298"/>
    </location>
</feature>
<name>A0A8B6E9R6_MYTGA</name>
<dbReference type="Proteomes" id="UP000596742">
    <property type="component" value="Unassembled WGS sequence"/>
</dbReference>
<dbReference type="PROSITE" id="PS50835">
    <property type="entry name" value="IG_LIKE"/>
    <property type="match status" value="1"/>
</dbReference>
<dbReference type="SMART" id="SM00409">
    <property type="entry name" value="IG"/>
    <property type="match status" value="2"/>
</dbReference>
<keyword evidence="1" id="KW-0677">Repeat</keyword>
<comment type="caution">
    <text evidence="6">The sequence shown here is derived from an EMBL/GenBank/DDBJ whole genome shotgun (WGS) entry which is preliminary data.</text>
</comment>
<dbReference type="InterPro" id="IPR003961">
    <property type="entry name" value="FN3_dom"/>
</dbReference>
<dbReference type="PROSITE" id="PS50853">
    <property type="entry name" value="FN3"/>
    <property type="match status" value="1"/>
</dbReference>
<feature type="transmembrane region" description="Helical" evidence="3">
    <location>
        <begin position="332"/>
        <end position="353"/>
    </location>
</feature>
<evidence type="ECO:0000313" key="7">
    <source>
        <dbReference type="Proteomes" id="UP000596742"/>
    </source>
</evidence>
<evidence type="ECO:0000259" key="4">
    <source>
        <dbReference type="PROSITE" id="PS50835"/>
    </source>
</evidence>
<dbReference type="InterPro" id="IPR036179">
    <property type="entry name" value="Ig-like_dom_sf"/>
</dbReference>
<dbReference type="SUPFAM" id="SSF49265">
    <property type="entry name" value="Fibronectin type III"/>
    <property type="match status" value="1"/>
</dbReference>
<dbReference type="PANTHER" id="PTHR44170:SF6">
    <property type="entry name" value="CONTACTIN"/>
    <property type="match status" value="1"/>
</dbReference>
<keyword evidence="3" id="KW-0812">Transmembrane</keyword>
<dbReference type="OrthoDB" id="6234674at2759"/>
<dbReference type="GO" id="GO:0016020">
    <property type="term" value="C:membrane"/>
    <property type="evidence" value="ECO:0007669"/>
    <property type="project" value="UniProtKB-SubCell"/>
</dbReference>
<keyword evidence="2" id="KW-1015">Disulfide bond</keyword>
<proteinExistence type="predicted"/>
<dbReference type="InterPro" id="IPR003599">
    <property type="entry name" value="Ig_sub"/>
</dbReference>
<evidence type="ECO:0000313" key="6">
    <source>
        <dbReference type="EMBL" id="VDI30499.1"/>
    </source>
</evidence>
<dbReference type="GO" id="GO:0098609">
    <property type="term" value="P:cell-cell adhesion"/>
    <property type="evidence" value="ECO:0007669"/>
    <property type="project" value="TreeGrafter"/>
</dbReference>
<dbReference type="SUPFAM" id="SSF48726">
    <property type="entry name" value="Immunoglobulin"/>
    <property type="match status" value="2"/>
</dbReference>
<gene>
    <name evidence="6" type="ORF">MGAL_10B002781</name>
</gene>
<dbReference type="PANTHER" id="PTHR44170">
    <property type="entry name" value="PROTEIN SIDEKICK"/>
    <property type="match status" value="1"/>
</dbReference>
<keyword evidence="3" id="KW-1133">Transmembrane helix</keyword>
<keyword evidence="7" id="KW-1185">Reference proteome</keyword>
<dbReference type="EMBL" id="UYJE01004692">
    <property type="protein sequence ID" value="VDI30499.1"/>
    <property type="molecule type" value="Genomic_DNA"/>
</dbReference>
<dbReference type="CDD" id="cd00063">
    <property type="entry name" value="FN3"/>
    <property type="match status" value="1"/>
</dbReference>
<accession>A0A8B6E9R6</accession>
<dbReference type="AlphaFoldDB" id="A0A8B6E9R6"/>
<dbReference type="Gene3D" id="2.60.40.10">
    <property type="entry name" value="Immunoglobulins"/>
    <property type="match status" value="3"/>
</dbReference>
<dbReference type="SMART" id="SM00060">
    <property type="entry name" value="FN3"/>
    <property type="match status" value="1"/>
</dbReference>
<evidence type="ECO:0008006" key="8">
    <source>
        <dbReference type="Google" id="ProtNLM"/>
    </source>
</evidence>
<dbReference type="InterPro" id="IPR013783">
    <property type="entry name" value="Ig-like_fold"/>
</dbReference>
<evidence type="ECO:0000256" key="3">
    <source>
        <dbReference type="SAM" id="Phobius"/>
    </source>
</evidence>
<evidence type="ECO:0000256" key="1">
    <source>
        <dbReference type="ARBA" id="ARBA00022737"/>
    </source>
</evidence>